<feature type="transmembrane region" description="Helical" evidence="8">
    <location>
        <begin position="105"/>
        <end position="124"/>
    </location>
</feature>
<dbReference type="EMBL" id="VLLG01000002">
    <property type="protein sequence ID" value="TWI91421.1"/>
    <property type="molecule type" value="Genomic_DNA"/>
</dbReference>
<comment type="caution">
    <text evidence="10">The sequence shown here is derived from an EMBL/GenBank/DDBJ whole genome shotgun (WGS) entry which is preliminary data.</text>
</comment>
<evidence type="ECO:0000256" key="8">
    <source>
        <dbReference type="SAM" id="Phobius"/>
    </source>
</evidence>
<evidence type="ECO:0000256" key="2">
    <source>
        <dbReference type="ARBA" id="ARBA00022475"/>
    </source>
</evidence>
<feature type="transmembrane region" description="Helical" evidence="8">
    <location>
        <begin position="46"/>
        <end position="68"/>
    </location>
</feature>
<dbReference type="Proteomes" id="UP000316778">
    <property type="component" value="Unassembled WGS sequence"/>
</dbReference>
<evidence type="ECO:0000256" key="3">
    <source>
        <dbReference type="ARBA" id="ARBA00022676"/>
    </source>
</evidence>
<keyword evidence="2" id="KW-1003">Cell membrane</keyword>
<dbReference type="OrthoDB" id="9813729at2"/>
<feature type="transmembrane region" description="Helical" evidence="8">
    <location>
        <begin position="74"/>
        <end position="93"/>
    </location>
</feature>
<dbReference type="PANTHER" id="PTHR33908">
    <property type="entry name" value="MANNOSYLTRANSFERASE YKCB-RELATED"/>
    <property type="match status" value="1"/>
</dbReference>
<evidence type="ECO:0000256" key="5">
    <source>
        <dbReference type="ARBA" id="ARBA00022692"/>
    </source>
</evidence>
<dbReference type="Pfam" id="PF13231">
    <property type="entry name" value="PMT_2"/>
    <property type="match status" value="1"/>
</dbReference>
<feature type="transmembrane region" description="Helical" evidence="8">
    <location>
        <begin position="130"/>
        <end position="147"/>
    </location>
</feature>
<dbReference type="InterPro" id="IPR050297">
    <property type="entry name" value="LipidA_mod_glycosyltrf_83"/>
</dbReference>
<keyword evidence="4 10" id="KW-0808">Transferase</keyword>
<sequence>MQATATHRATAYYLPAGLILLKMVLHYCIINPVYDLHRDEYLHLDMGGHLAAGYLSVPPFTAVTSLLIKWLGGSFFWVKFFPALFGALTLLLVMRMAQELKGGVYALLLAATAFIFSSMLRLNMLYQPNSFDVLCWTWVFYLLIRYIHTEHRKCLLWLGVAIGLGFLNKYNILFLVTGLVPAVLLSPQRKVFFNRYLYAGVLVALLLALPNVIWQFRNGMPVLHHMEELTRYQLVNVDRFDFLRAQFLFFFSGFFLVASGLLALFFYRPFRPYLFLGLTYLFVILLFLYLQAKSYYALGLYPMVLAFGGVCWERLFSARWLKYVRACWLVLIIAPFLYLFNVIFPVLSPAAIQEKSKKFRELGMLRWEDGKDHALPQDFADMLGWREMAALSRKAYAQVPDSDKPYTLIMCGNYGQAGALNYYNRGRGMPPARSFSADYVFWFPRMDTLRYIILLDDEPDKRARENAAVIIKVGQVQQPLAREYGTGVYLLKGLSPDLPARFRNWRQQRMQEFRAWR</sequence>
<feature type="transmembrane region" description="Helical" evidence="8">
    <location>
        <begin position="273"/>
        <end position="290"/>
    </location>
</feature>
<feature type="transmembrane region" description="Helical" evidence="8">
    <location>
        <begin position="12"/>
        <end position="34"/>
    </location>
</feature>
<comment type="subcellular location">
    <subcellularLocation>
        <location evidence="1">Cell membrane</location>
        <topology evidence="1">Multi-pass membrane protein</topology>
    </subcellularLocation>
</comment>
<keyword evidence="11" id="KW-1185">Reference proteome</keyword>
<dbReference type="InterPro" id="IPR038731">
    <property type="entry name" value="RgtA/B/C-like"/>
</dbReference>
<feature type="transmembrane region" description="Helical" evidence="8">
    <location>
        <begin position="196"/>
        <end position="216"/>
    </location>
</feature>
<accession>A0A562TCY4</accession>
<keyword evidence="3 10" id="KW-0328">Glycosyltransferase</keyword>
<proteinExistence type="predicted"/>
<keyword evidence="7 8" id="KW-0472">Membrane</keyword>
<feature type="transmembrane region" description="Helical" evidence="8">
    <location>
        <begin position="247"/>
        <end position="267"/>
    </location>
</feature>
<dbReference type="PANTHER" id="PTHR33908:SF11">
    <property type="entry name" value="MEMBRANE PROTEIN"/>
    <property type="match status" value="1"/>
</dbReference>
<evidence type="ECO:0000313" key="10">
    <source>
        <dbReference type="EMBL" id="TWI91421.1"/>
    </source>
</evidence>
<evidence type="ECO:0000256" key="7">
    <source>
        <dbReference type="ARBA" id="ARBA00023136"/>
    </source>
</evidence>
<keyword evidence="5 8" id="KW-0812">Transmembrane</keyword>
<dbReference type="GO" id="GO:0009103">
    <property type="term" value="P:lipopolysaccharide biosynthetic process"/>
    <property type="evidence" value="ECO:0007669"/>
    <property type="project" value="UniProtKB-ARBA"/>
</dbReference>
<gene>
    <name evidence="10" type="ORF">LX66_0790</name>
</gene>
<evidence type="ECO:0000313" key="11">
    <source>
        <dbReference type="Proteomes" id="UP000316778"/>
    </source>
</evidence>
<dbReference type="GO" id="GO:0005886">
    <property type="term" value="C:plasma membrane"/>
    <property type="evidence" value="ECO:0007669"/>
    <property type="project" value="UniProtKB-SubCell"/>
</dbReference>
<evidence type="ECO:0000256" key="1">
    <source>
        <dbReference type="ARBA" id="ARBA00004651"/>
    </source>
</evidence>
<feature type="transmembrane region" description="Helical" evidence="8">
    <location>
        <begin position="297"/>
        <end position="316"/>
    </location>
</feature>
<name>A0A562TCY4_CHIJA</name>
<dbReference type="RefSeq" id="WP_145710571.1">
    <property type="nucleotide sequence ID" value="NZ_BAAAFY010000001.1"/>
</dbReference>
<evidence type="ECO:0000256" key="6">
    <source>
        <dbReference type="ARBA" id="ARBA00022989"/>
    </source>
</evidence>
<protein>
    <submittedName>
        <fullName evidence="10">Dolichyl-phosphate-mannose-protein mannosyltransferase</fullName>
    </submittedName>
</protein>
<feature type="transmembrane region" description="Helical" evidence="8">
    <location>
        <begin position="328"/>
        <end position="352"/>
    </location>
</feature>
<feature type="transmembrane region" description="Helical" evidence="8">
    <location>
        <begin position="154"/>
        <end position="176"/>
    </location>
</feature>
<dbReference type="GO" id="GO:0016763">
    <property type="term" value="F:pentosyltransferase activity"/>
    <property type="evidence" value="ECO:0007669"/>
    <property type="project" value="TreeGrafter"/>
</dbReference>
<reference evidence="10 11" key="1">
    <citation type="journal article" date="2013" name="Stand. Genomic Sci.">
        <title>Genomic Encyclopedia of Type Strains, Phase I: The one thousand microbial genomes (KMG-I) project.</title>
        <authorList>
            <person name="Kyrpides N.C."/>
            <person name="Woyke T."/>
            <person name="Eisen J.A."/>
            <person name="Garrity G."/>
            <person name="Lilburn T.G."/>
            <person name="Beck B.J."/>
            <person name="Whitman W.B."/>
            <person name="Hugenholtz P."/>
            <person name="Klenk H.P."/>
        </authorList>
    </citation>
    <scope>NUCLEOTIDE SEQUENCE [LARGE SCALE GENOMIC DNA]</scope>
    <source>
        <strain evidence="10 11">DSM 13484</strain>
    </source>
</reference>
<evidence type="ECO:0000259" key="9">
    <source>
        <dbReference type="Pfam" id="PF13231"/>
    </source>
</evidence>
<dbReference type="AlphaFoldDB" id="A0A562TCY4"/>
<organism evidence="10 11">
    <name type="scientific">Chitinophaga japonensis</name>
    <name type="common">Flexibacter japonensis</name>
    <dbReference type="NCBI Taxonomy" id="104662"/>
    <lineage>
        <taxon>Bacteria</taxon>
        <taxon>Pseudomonadati</taxon>
        <taxon>Bacteroidota</taxon>
        <taxon>Chitinophagia</taxon>
        <taxon>Chitinophagales</taxon>
        <taxon>Chitinophagaceae</taxon>
        <taxon>Chitinophaga</taxon>
    </lineage>
</organism>
<feature type="domain" description="Glycosyltransferase RgtA/B/C/D-like" evidence="9">
    <location>
        <begin position="60"/>
        <end position="214"/>
    </location>
</feature>
<evidence type="ECO:0000256" key="4">
    <source>
        <dbReference type="ARBA" id="ARBA00022679"/>
    </source>
</evidence>
<keyword evidence="6 8" id="KW-1133">Transmembrane helix</keyword>